<evidence type="ECO:0008006" key="3">
    <source>
        <dbReference type="Google" id="ProtNLM"/>
    </source>
</evidence>
<reference evidence="1 2" key="2">
    <citation type="journal article" date="2012" name="Open Biol.">
        <title>Characteristics of nucleosomes and linker DNA regions on the genome of the basidiomycete Mixia osmundae revealed by mono- and dinucleosome mapping.</title>
        <authorList>
            <person name="Nishida H."/>
            <person name="Kondo S."/>
            <person name="Matsumoto T."/>
            <person name="Suzuki Y."/>
            <person name="Yoshikawa H."/>
            <person name="Taylor T.D."/>
            <person name="Sugiyama J."/>
        </authorList>
    </citation>
    <scope>NUCLEOTIDE SEQUENCE [LARGE SCALE GENOMIC DNA]</scope>
    <source>
        <strain evidence="2">CBS 9802 / IAM 14324 / JCM 22182 / KY 12970</strain>
    </source>
</reference>
<dbReference type="OrthoDB" id="414698at2759"/>
<dbReference type="STRING" id="764103.G7DXY8"/>
<dbReference type="HOGENOM" id="CLU_065010_2_1_1"/>
<dbReference type="SUPFAM" id="SSF48452">
    <property type="entry name" value="TPR-like"/>
    <property type="match status" value="1"/>
</dbReference>
<name>G7DXY8_MIXOS</name>
<accession>G7DXY8</accession>
<evidence type="ECO:0000313" key="1">
    <source>
        <dbReference type="EMBL" id="GAA95448.1"/>
    </source>
</evidence>
<dbReference type="InterPro" id="IPR010323">
    <property type="entry name" value="DUF924"/>
</dbReference>
<dbReference type="InParanoid" id="G7DXY8"/>
<protein>
    <recommendedName>
        <fullName evidence="3">DUF924-domain-containing protein</fullName>
    </recommendedName>
</protein>
<dbReference type="Gene3D" id="1.20.58.320">
    <property type="entry name" value="TPR-like"/>
    <property type="match status" value="1"/>
</dbReference>
<dbReference type="InterPro" id="IPR011990">
    <property type="entry name" value="TPR-like_helical_dom_sf"/>
</dbReference>
<reference evidence="1 2" key="1">
    <citation type="journal article" date="2011" name="J. Gen. Appl. Microbiol.">
        <title>Draft genome sequencing of the enigmatic basidiomycete Mixia osmundae.</title>
        <authorList>
            <person name="Nishida H."/>
            <person name="Nagatsuka Y."/>
            <person name="Sugiyama J."/>
        </authorList>
    </citation>
    <scope>NUCLEOTIDE SEQUENCE [LARGE SCALE GENOMIC DNA]</scope>
    <source>
        <strain evidence="2">CBS 9802 / IAM 14324 / JCM 22182 / KY 12970</strain>
    </source>
</reference>
<dbReference type="Pfam" id="PF06041">
    <property type="entry name" value="DUF924"/>
    <property type="match status" value="1"/>
</dbReference>
<dbReference type="eggNOG" id="ENOG502S80R">
    <property type="taxonomic scope" value="Eukaryota"/>
</dbReference>
<dbReference type="Proteomes" id="UP000009131">
    <property type="component" value="Unassembled WGS sequence"/>
</dbReference>
<comment type="caution">
    <text evidence="1">The sequence shown here is derived from an EMBL/GenBank/DDBJ whole genome shotgun (WGS) entry which is preliminary data.</text>
</comment>
<gene>
    <name evidence="1" type="primary">Mo02102</name>
    <name evidence="1" type="ORF">E5Q_02102</name>
</gene>
<evidence type="ECO:0000313" key="2">
    <source>
        <dbReference type="Proteomes" id="UP000009131"/>
    </source>
</evidence>
<dbReference type="EMBL" id="BABT02000062">
    <property type="protein sequence ID" value="GAA95448.1"/>
    <property type="molecule type" value="Genomic_DNA"/>
</dbReference>
<dbReference type="AlphaFoldDB" id="G7DXY8"/>
<organism evidence="1 2">
    <name type="scientific">Mixia osmundae (strain CBS 9802 / IAM 14324 / JCM 22182 / KY 12970)</name>
    <dbReference type="NCBI Taxonomy" id="764103"/>
    <lineage>
        <taxon>Eukaryota</taxon>
        <taxon>Fungi</taxon>
        <taxon>Dikarya</taxon>
        <taxon>Basidiomycota</taxon>
        <taxon>Pucciniomycotina</taxon>
        <taxon>Mixiomycetes</taxon>
        <taxon>Mixiales</taxon>
        <taxon>Mixiaceae</taxon>
        <taxon>Mixia</taxon>
    </lineage>
</organism>
<dbReference type="Gene3D" id="1.25.40.10">
    <property type="entry name" value="Tetratricopeptide repeat domain"/>
    <property type="match status" value="1"/>
</dbReference>
<keyword evidence="2" id="KW-1185">Reference proteome</keyword>
<sequence>MLGSILRASLAGGHLCQRASLGATSIIRTMTSPTNQLATPDDVWSYWFVRDNHLQTFFGRPDGIDDDIRARFSSTLEAIKRDESLRARWQTTPRDTLSLIVTLDQFSRNMYRGTSTAFEGDALCRDIVRAGLARKVDKELSRVERMFVYLPIMHHEDLESQEDIVRLSEQLAKDKPDEKDESFIQQSGFPASEVQTTLEQAAHYAKLHRDVIRRFGRYPGRNEALGRTSTEEELHALANEKVAF</sequence>
<proteinExistence type="predicted"/>